<dbReference type="InterPro" id="IPR047659">
    <property type="entry name" value="T7SS_assoc"/>
</dbReference>
<dbReference type="Pfam" id="PF07179">
    <property type="entry name" value="SseB"/>
    <property type="match status" value="1"/>
</dbReference>
<proteinExistence type="predicted"/>
<feature type="compositionally biased region" description="Low complexity" evidence="1">
    <location>
        <begin position="278"/>
        <end position="298"/>
    </location>
</feature>
<evidence type="ECO:0000313" key="4">
    <source>
        <dbReference type="Proteomes" id="UP001183777"/>
    </source>
</evidence>
<accession>A0ABU2RLN1</accession>
<feature type="compositionally biased region" description="Pro residues" evidence="1">
    <location>
        <begin position="11"/>
        <end position="21"/>
    </location>
</feature>
<evidence type="ECO:0000256" key="1">
    <source>
        <dbReference type="SAM" id="MobiDB-lite"/>
    </source>
</evidence>
<feature type="region of interest" description="Disordered" evidence="1">
    <location>
        <begin position="240"/>
        <end position="298"/>
    </location>
</feature>
<reference evidence="4" key="1">
    <citation type="submission" date="2023-07" db="EMBL/GenBank/DDBJ databases">
        <title>30 novel species of actinomycetes from the DSMZ collection.</title>
        <authorList>
            <person name="Nouioui I."/>
        </authorList>
    </citation>
    <scope>NUCLEOTIDE SEQUENCE [LARGE SCALE GENOMIC DNA]</scope>
    <source>
        <strain evidence="4">DSM 41770</strain>
    </source>
</reference>
<gene>
    <name evidence="3" type="ORF">RM649_19170</name>
</gene>
<dbReference type="NCBIfam" id="NF033532">
    <property type="entry name" value="lone7para_assoc"/>
    <property type="match status" value="1"/>
</dbReference>
<keyword evidence="4" id="KW-1185">Reference proteome</keyword>
<dbReference type="InterPro" id="IPR009839">
    <property type="entry name" value="SseB_N"/>
</dbReference>
<dbReference type="Proteomes" id="UP001183777">
    <property type="component" value="Unassembled WGS sequence"/>
</dbReference>
<evidence type="ECO:0000259" key="2">
    <source>
        <dbReference type="Pfam" id="PF07179"/>
    </source>
</evidence>
<feature type="region of interest" description="Disordered" evidence="1">
    <location>
        <begin position="1"/>
        <end position="108"/>
    </location>
</feature>
<dbReference type="EMBL" id="JAVREX010000007">
    <property type="protein sequence ID" value="MDT0429755.1"/>
    <property type="molecule type" value="Genomic_DNA"/>
</dbReference>
<feature type="domain" description="SseB protein N-terminal" evidence="2">
    <location>
        <begin position="142"/>
        <end position="233"/>
    </location>
</feature>
<protein>
    <submittedName>
        <fullName evidence="3">Type VII secretion system-associated protein</fullName>
    </submittedName>
</protein>
<organism evidence="3 4">
    <name type="scientific">Streptomyces salyersiae</name>
    <dbReference type="NCBI Taxonomy" id="3075530"/>
    <lineage>
        <taxon>Bacteria</taxon>
        <taxon>Bacillati</taxon>
        <taxon>Actinomycetota</taxon>
        <taxon>Actinomycetes</taxon>
        <taxon>Kitasatosporales</taxon>
        <taxon>Streptomycetaceae</taxon>
        <taxon>Streptomyces</taxon>
    </lineage>
</organism>
<dbReference type="RefSeq" id="WP_311657932.1">
    <property type="nucleotide sequence ID" value="NZ_JAVREX010000007.1"/>
</dbReference>
<comment type="caution">
    <text evidence="3">The sequence shown here is derived from an EMBL/GenBank/DDBJ whole genome shotgun (WGS) entry which is preliminary data.</text>
</comment>
<name>A0ABU2RLN1_9ACTN</name>
<sequence>MSEYDDRSVPQAPPAPRPEPLPAAEDTEAVPVYGRIVTGTAGPAPTAVEPETEDDDEVKAPAASLPEPPPEVVEAARNLPERWLSVPDPAWAGEGAPPDRAIPGRWRTDSTGTVVAWEDNERYQPSPEALGRPRATDPVESAVQRAVTGYGPAGDVLRTLAAAKVAVLIGADGEPAALRSAEGEPVVPVFTSPASQRVVGTLAARLLPVADVIGELPDGHSLYANPTGPAGIVRETEAPAEEIAAQERGEARPVSVDAPEGTTTPRVHAVRAEDPVADGDAPGAPAAAESPAGKGPRR</sequence>
<evidence type="ECO:0000313" key="3">
    <source>
        <dbReference type="EMBL" id="MDT0429755.1"/>
    </source>
</evidence>